<dbReference type="Proteomes" id="UP000885847">
    <property type="component" value="Unassembled WGS sequence"/>
</dbReference>
<gene>
    <name evidence="1" type="ORF">ENF18_04630</name>
</gene>
<evidence type="ECO:0000313" key="1">
    <source>
        <dbReference type="EMBL" id="HDI83060.1"/>
    </source>
</evidence>
<sequence>MLGCTRGGAVDRIIGRTISFFSPRIQETTTVKPGVSPVQVAAQVQTADAGVIPDTILDTVSIDTVKDIMSALNWEKINYSTHGRQDPFKPLISKETIGQGLHPDQGELVGVIWGGQRGYLALVKEKGGSAFVLQEGDRVVNGYVEKIDRKSITFRMKQFGVTSKIVLHLKEGKEEGGK</sequence>
<protein>
    <recommendedName>
        <fullName evidence="2">Pilus assembly protein PilP</fullName>
    </recommendedName>
</protein>
<name>A0A7C0Z9S3_UNCW3</name>
<comment type="caution">
    <text evidence="1">The sequence shown here is derived from an EMBL/GenBank/DDBJ whole genome shotgun (WGS) entry which is preliminary data.</text>
</comment>
<proteinExistence type="predicted"/>
<evidence type="ECO:0008006" key="2">
    <source>
        <dbReference type="Google" id="ProtNLM"/>
    </source>
</evidence>
<dbReference type="EMBL" id="DQWE01000221">
    <property type="protein sequence ID" value="HDI83060.1"/>
    <property type="molecule type" value="Genomic_DNA"/>
</dbReference>
<accession>A0A7C0Z9S3</accession>
<organism evidence="1">
    <name type="scientific">candidate division WOR-3 bacterium</name>
    <dbReference type="NCBI Taxonomy" id="2052148"/>
    <lineage>
        <taxon>Bacteria</taxon>
        <taxon>Bacteria division WOR-3</taxon>
    </lineage>
</organism>
<reference evidence="1" key="1">
    <citation type="journal article" date="2020" name="mSystems">
        <title>Genome- and Community-Level Interaction Insights into Carbon Utilization and Element Cycling Functions of Hydrothermarchaeota in Hydrothermal Sediment.</title>
        <authorList>
            <person name="Zhou Z."/>
            <person name="Liu Y."/>
            <person name="Xu W."/>
            <person name="Pan J."/>
            <person name="Luo Z.H."/>
            <person name="Li M."/>
        </authorList>
    </citation>
    <scope>NUCLEOTIDE SEQUENCE [LARGE SCALE GENOMIC DNA]</scope>
    <source>
        <strain evidence="1">HyVt-102</strain>
    </source>
</reference>
<dbReference type="AlphaFoldDB" id="A0A7C0Z9S3"/>